<feature type="transmembrane region" description="Helical" evidence="10">
    <location>
        <begin position="215"/>
        <end position="238"/>
    </location>
</feature>
<evidence type="ECO:0000256" key="8">
    <source>
        <dbReference type="ARBA" id="ARBA00022989"/>
    </source>
</evidence>
<feature type="domain" description="ABC transporter" evidence="11">
    <location>
        <begin position="368"/>
        <end position="611"/>
    </location>
</feature>
<keyword evidence="3" id="KW-0813">Transport</keyword>
<dbReference type="AlphaFoldDB" id="A0A2P7SKI8"/>
<proteinExistence type="inferred from homology"/>
<gene>
    <name evidence="12" type="ORF">C7I85_04800</name>
</gene>
<feature type="transmembrane region" description="Helical" evidence="10">
    <location>
        <begin position="110"/>
        <end position="128"/>
    </location>
</feature>
<dbReference type="InterPro" id="IPR027417">
    <property type="entry name" value="P-loop_NTPase"/>
</dbReference>
<sequence>MSTRRPLLVEALTAAALVAVPFVLPHLGFSPTTINRILIWGLFGLGFDILFGYTGLLSFGQSAFYGTGGMFAAYLLTEAGFSYVMTAIVVGALVAGVVGYLVGLIALRRTGIYFAMITVAIAEVFFFVEFNPLSDYTGGENGLPGVPTPSFNLGFTMLNFSTDWSMYAFLAFWYLVGLVIALRIVRSPVGAILSAIRDNPLRAAALGHNIHGYKLTAFVVAAIYAGFAGGLLGVMQGFMPPDAFMFDTSGQLIMQTAIGGAGTLFGPLVGAAVWLYLSDFFQNTLHLGATWKLVLGTVFVLLVCFLRRGIVGSAVDLYRLTTHRGKPAKPIEASSVAPTAISIAGASAAAAPMPARKRPTDHVSGAILQAKGLTKHYGGVVANSDIDFTVDHGEMRGIIGPNGAGKTTFFKMLTCEVPPTSGKIVFEGQDITGMRVTDVCQLGLTKSYQINQLFERLTVRQNLTIAALGEIRGRFRLDLFRNIRNIPDLAEQVEHTLALVNLTGRPDTPVSELAYGEKRRLEIGLALATSPTLLLLDEPLAGMSPPERIETVALLKSIARGRTVIIIDHDMDSLFELVEKITVLQEGRVLVEGTPDEIRNNPRVQEAYLGGVHGVMA</sequence>
<dbReference type="PANTHER" id="PTHR45772">
    <property type="entry name" value="CONSERVED COMPONENT OF ABC TRANSPORTER FOR NATURAL AMINO ACIDS-RELATED"/>
    <property type="match status" value="1"/>
</dbReference>
<comment type="similarity">
    <text evidence="2">Belongs to the ABC transporter superfamily.</text>
</comment>
<dbReference type="Pfam" id="PF12399">
    <property type="entry name" value="BCA_ABC_TP_C"/>
    <property type="match status" value="1"/>
</dbReference>
<dbReference type="InterPro" id="IPR032823">
    <property type="entry name" value="BCA_ABC_TP_C"/>
</dbReference>
<dbReference type="InterPro" id="IPR043428">
    <property type="entry name" value="LivM-like"/>
</dbReference>
<dbReference type="InterPro" id="IPR017871">
    <property type="entry name" value="ABC_transporter-like_CS"/>
</dbReference>
<dbReference type="GO" id="GO:0005886">
    <property type="term" value="C:plasma membrane"/>
    <property type="evidence" value="ECO:0007669"/>
    <property type="project" value="UniProtKB-SubCell"/>
</dbReference>
<keyword evidence="9 10" id="KW-0472">Membrane</keyword>
<keyword evidence="5 10" id="KW-0812">Transmembrane</keyword>
<feature type="transmembrane region" description="Helical" evidence="10">
    <location>
        <begin position="164"/>
        <end position="185"/>
    </location>
</feature>
<dbReference type="CDD" id="cd03219">
    <property type="entry name" value="ABC_Mj1267_LivG_branched"/>
    <property type="match status" value="1"/>
</dbReference>
<dbReference type="Pfam" id="PF02653">
    <property type="entry name" value="BPD_transp_2"/>
    <property type="match status" value="1"/>
</dbReference>
<dbReference type="CDD" id="cd06581">
    <property type="entry name" value="TM_PBP1_LivM_like"/>
    <property type="match status" value="1"/>
</dbReference>
<dbReference type="GO" id="GO:0015192">
    <property type="term" value="F:L-phenylalanine transmembrane transporter activity"/>
    <property type="evidence" value="ECO:0007669"/>
    <property type="project" value="TreeGrafter"/>
</dbReference>
<keyword evidence="4" id="KW-1003">Cell membrane</keyword>
<dbReference type="PROSITE" id="PS00211">
    <property type="entry name" value="ABC_TRANSPORTER_1"/>
    <property type="match status" value="1"/>
</dbReference>
<keyword evidence="13" id="KW-1185">Reference proteome</keyword>
<feature type="transmembrane region" description="Helical" evidence="10">
    <location>
        <begin position="289"/>
        <end position="310"/>
    </location>
</feature>
<dbReference type="SUPFAM" id="SSF52540">
    <property type="entry name" value="P-loop containing nucleoside triphosphate hydrolases"/>
    <property type="match status" value="1"/>
</dbReference>
<dbReference type="GO" id="GO:0042941">
    <property type="term" value="P:D-alanine transmembrane transport"/>
    <property type="evidence" value="ECO:0007669"/>
    <property type="project" value="TreeGrafter"/>
</dbReference>
<evidence type="ECO:0000256" key="6">
    <source>
        <dbReference type="ARBA" id="ARBA00022741"/>
    </source>
</evidence>
<evidence type="ECO:0000256" key="2">
    <source>
        <dbReference type="ARBA" id="ARBA00005417"/>
    </source>
</evidence>
<dbReference type="GO" id="GO:0005524">
    <property type="term" value="F:ATP binding"/>
    <property type="evidence" value="ECO:0007669"/>
    <property type="project" value="UniProtKB-KW"/>
</dbReference>
<dbReference type="InterPro" id="IPR001851">
    <property type="entry name" value="ABC_transp_permease"/>
</dbReference>
<evidence type="ECO:0000313" key="13">
    <source>
        <dbReference type="Proteomes" id="UP000240653"/>
    </source>
</evidence>
<dbReference type="PROSITE" id="PS50893">
    <property type="entry name" value="ABC_TRANSPORTER_2"/>
    <property type="match status" value="1"/>
</dbReference>
<feature type="transmembrane region" description="Helical" evidence="10">
    <location>
        <begin position="258"/>
        <end position="277"/>
    </location>
</feature>
<feature type="transmembrane region" description="Helical" evidence="10">
    <location>
        <begin position="37"/>
        <end position="60"/>
    </location>
</feature>
<comment type="subcellular location">
    <subcellularLocation>
        <location evidence="1">Cell membrane</location>
        <topology evidence="1">Multi-pass membrane protein</topology>
    </subcellularLocation>
</comment>
<dbReference type="Gene3D" id="3.40.50.300">
    <property type="entry name" value="P-loop containing nucleotide triphosphate hydrolases"/>
    <property type="match status" value="1"/>
</dbReference>
<dbReference type="GO" id="GO:0005304">
    <property type="term" value="F:L-valine transmembrane transporter activity"/>
    <property type="evidence" value="ECO:0007669"/>
    <property type="project" value="TreeGrafter"/>
</dbReference>
<evidence type="ECO:0000256" key="3">
    <source>
        <dbReference type="ARBA" id="ARBA00022448"/>
    </source>
</evidence>
<dbReference type="Proteomes" id="UP000240653">
    <property type="component" value="Unassembled WGS sequence"/>
</dbReference>
<dbReference type="GO" id="GO:1903806">
    <property type="term" value="P:L-isoleucine import across plasma membrane"/>
    <property type="evidence" value="ECO:0007669"/>
    <property type="project" value="TreeGrafter"/>
</dbReference>
<dbReference type="GO" id="GO:0016887">
    <property type="term" value="F:ATP hydrolysis activity"/>
    <property type="evidence" value="ECO:0007669"/>
    <property type="project" value="InterPro"/>
</dbReference>
<keyword evidence="6" id="KW-0547">Nucleotide-binding</keyword>
<keyword evidence="8 10" id="KW-1133">Transmembrane helix</keyword>
<name>A0A2P7SKI8_9HYPH</name>
<dbReference type="RefSeq" id="WP_106722799.1">
    <property type="nucleotide sequence ID" value="NZ_PXYL01000002.1"/>
</dbReference>
<evidence type="ECO:0000256" key="7">
    <source>
        <dbReference type="ARBA" id="ARBA00022840"/>
    </source>
</evidence>
<dbReference type="SMART" id="SM00382">
    <property type="entry name" value="AAA"/>
    <property type="match status" value="1"/>
</dbReference>
<evidence type="ECO:0000256" key="1">
    <source>
        <dbReference type="ARBA" id="ARBA00004651"/>
    </source>
</evidence>
<accession>A0A2P7SKI8</accession>
<reference evidence="12 13" key="1">
    <citation type="submission" date="2018-03" db="EMBL/GenBank/DDBJ databases">
        <title>The draft genome of Mesorhizobium soli JCM 19897.</title>
        <authorList>
            <person name="Li L."/>
            <person name="Liu L."/>
            <person name="Liang L."/>
            <person name="Wang T."/>
            <person name="Zhang X."/>
        </authorList>
    </citation>
    <scope>NUCLEOTIDE SEQUENCE [LARGE SCALE GENOMIC DNA]</scope>
    <source>
        <strain evidence="12 13">JCM 19897</strain>
    </source>
</reference>
<evidence type="ECO:0000256" key="5">
    <source>
        <dbReference type="ARBA" id="ARBA00022692"/>
    </source>
</evidence>
<dbReference type="OrthoDB" id="9805029at2"/>
<evidence type="ECO:0000259" key="11">
    <source>
        <dbReference type="PROSITE" id="PS50893"/>
    </source>
</evidence>
<keyword evidence="7 12" id="KW-0067">ATP-binding</keyword>
<dbReference type="GO" id="GO:0015808">
    <property type="term" value="P:L-alanine transport"/>
    <property type="evidence" value="ECO:0007669"/>
    <property type="project" value="TreeGrafter"/>
</dbReference>
<comment type="caution">
    <text evidence="12">The sequence shown here is derived from an EMBL/GenBank/DDBJ whole genome shotgun (WGS) entry which is preliminary data.</text>
</comment>
<evidence type="ECO:0000256" key="9">
    <source>
        <dbReference type="ARBA" id="ARBA00023136"/>
    </source>
</evidence>
<feature type="transmembrane region" description="Helical" evidence="10">
    <location>
        <begin position="80"/>
        <end position="103"/>
    </location>
</feature>
<feature type="transmembrane region" description="Helical" evidence="10">
    <location>
        <begin position="6"/>
        <end position="25"/>
    </location>
</feature>
<dbReference type="InterPro" id="IPR003439">
    <property type="entry name" value="ABC_transporter-like_ATP-bd"/>
</dbReference>
<dbReference type="GO" id="GO:0015188">
    <property type="term" value="F:L-isoleucine transmembrane transporter activity"/>
    <property type="evidence" value="ECO:0007669"/>
    <property type="project" value="TreeGrafter"/>
</dbReference>
<evidence type="ECO:0000256" key="10">
    <source>
        <dbReference type="SAM" id="Phobius"/>
    </source>
</evidence>
<dbReference type="EMBL" id="PXYL01000002">
    <property type="protein sequence ID" value="PSJ62895.1"/>
    <property type="molecule type" value="Genomic_DNA"/>
</dbReference>
<dbReference type="PANTHER" id="PTHR45772:SF7">
    <property type="entry name" value="AMINO ACID ABC TRANSPORTER ATP-BINDING PROTEIN"/>
    <property type="match status" value="1"/>
</dbReference>
<dbReference type="InterPro" id="IPR003593">
    <property type="entry name" value="AAA+_ATPase"/>
</dbReference>
<organism evidence="12 13">
    <name type="scientific">Pseudaminobacter soli</name>
    <name type="common">ex Li et al. 2025</name>
    <dbReference type="NCBI Taxonomy" id="1295366"/>
    <lineage>
        <taxon>Bacteria</taxon>
        <taxon>Pseudomonadati</taxon>
        <taxon>Pseudomonadota</taxon>
        <taxon>Alphaproteobacteria</taxon>
        <taxon>Hyphomicrobiales</taxon>
        <taxon>Phyllobacteriaceae</taxon>
        <taxon>Pseudaminobacter</taxon>
    </lineage>
</organism>
<dbReference type="GO" id="GO:1903805">
    <property type="term" value="P:L-valine import across plasma membrane"/>
    <property type="evidence" value="ECO:0007669"/>
    <property type="project" value="TreeGrafter"/>
</dbReference>
<evidence type="ECO:0000256" key="4">
    <source>
        <dbReference type="ARBA" id="ARBA00022475"/>
    </source>
</evidence>
<dbReference type="Pfam" id="PF00005">
    <property type="entry name" value="ABC_tran"/>
    <property type="match status" value="1"/>
</dbReference>
<evidence type="ECO:0000313" key="12">
    <source>
        <dbReference type="EMBL" id="PSJ62895.1"/>
    </source>
</evidence>
<dbReference type="InterPro" id="IPR051120">
    <property type="entry name" value="ABC_AA/LPS_Transport"/>
</dbReference>
<protein>
    <submittedName>
        <fullName evidence="12">Branched-chain amino acid ABC transporter permease/ATP-binding protein</fullName>
    </submittedName>
</protein>